<accession>A0A147GQB9</accession>
<name>A0A147GQB9_9BURK</name>
<reference evidence="2 3" key="1">
    <citation type="journal article" date="2016" name="Front. Microbiol.">
        <title>Genomic Resource of Rice Seed Associated Bacteria.</title>
        <authorList>
            <person name="Midha S."/>
            <person name="Bansal K."/>
            <person name="Sharma S."/>
            <person name="Kumar N."/>
            <person name="Patil P.P."/>
            <person name="Chaudhry V."/>
            <person name="Patil P.B."/>
        </authorList>
    </citation>
    <scope>NUCLEOTIDE SEQUENCE [LARGE SCALE GENOMIC DNA]</scope>
    <source>
        <strain evidence="2 3">NS331</strain>
    </source>
</reference>
<dbReference type="Proteomes" id="UP000072741">
    <property type="component" value="Unassembled WGS sequence"/>
</dbReference>
<dbReference type="EMBL" id="LDSL01000116">
    <property type="protein sequence ID" value="KTT17178.1"/>
    <property type="molecule type" value="Genomic_DNA"/>
</dbReference>
<keyword evidence="1" id="KW-0812">Transmembrane</keyword>
<organism evidence="2 3">
    <name type="scientific">Pseudacidovorax intermedius</name>
    <dbReference type="NCBI Taxonomy" id="433924"/>
    <lineage>
        <taxon>Bacteria</taxon>
        <taxon>Pseudomonadati</taxon>
        <taxon>Pseudomonadota</taxon>
        <taxon>Betaproteobacteria</taxon>
        <taxon>Burkholderiales</taxon>
        <taxon>Comamonadaceae</taxon>
        <taxon>Pseudacidovorax</taxon>
    </lineage>
</organism>
<protein>
    <submittedName>
        <fullName evidence="2">Uncharacterized protein</fullName>
    </submittedName>
</protein>
<gene>
    <name evidence="2" type="ORF">NS331_17565</name>
</gene>
<feature type="transmembrane region" description="Helical" evidence="1">
    <location>
        <begin position="67"/>
        <end position="88"/>
    </location>
</feature>
<dbReference type="AlphaFoldDB" id="A0A147GQB9"/>
<evidence type="ECO:0000313" key="3">
    <source>
        <dbReference type="Proteomes" id="UP000072741"/>
    </source>
</evidence>
<proteinExistence type="predicted"/>
<feature type="transmembrane region" description="Helical" evidence="1">
    <location>
        <begin position="224"/>
        <end position="249"/>
    </location>
</feature>
<feature type="transmembrane region" description="Helical" evidence="1">
    <location>
        <begin position="139"/>
        <end position="158"/>
    </location>
</feature>
<feature type="transmembrane region" description="Helical" evidence="1">
    <location>
        <begin position="35"/>
        <end position="55"/>
    </location>
</feature>
<evidence type="ECO:0000313" key="2">
    <source>
        <dbReference type="EMBL" id="KTT17178.1"/>
    </source>
</evidence>
<keyword evidence="1" id="KW-0472">Membrane</keyword>
<feature type="transmembrane region" description="Helical" evidence="1">
    <location>
        <begin position="178"/>
        <end position="199"/>
    </location>
</feature>
<sequence length="252" mass="28221">MRNSSSPDDDALRIGPPQRIDRLWAWMEGRPFRRVAVAVTAFLVLFSALFASWIGVALLRGSTDRNAAAVALLYVLVPFIAVVLLFVIQRMAYRLLWNQDRALARGEWRPADPVPSPGPRTTPPAPPVPWPWSLRARHALLYVLTIAGLLYGFMPYEHQVELLRAIWRLGSGTATRQQLPVLLFGYLPLAVFGLLAVVLTHRQRGRREAGLLDARERLVLQAEINWLCAFAMAATMAILLLQFVGQLIVAKL</sequence>
<keyword evidence="1" id="KW-1133">Transmembrane helix</keyword>
<comment type="caution">
    <text evidence="2">The sequence shown here is derived from an EMBL/GenBank/DDBJ whole genome shotgun (WGS) entry which is preliminary data.</text>
</comment>
<evidence type="ECO:0000256" key="1">
    <source>
        <dbReference type="SAM" id="Phobius"/>
    </source>
</evidence>
<keyword evidence="3" id="KW-1185">Reference proteome</keyword>